<keyword evidence="1" id="KW-0472">Membrane</keyword>
<name>A0AAN0Y039_9VIBR</name>
<gene>
    <name evidence="3" type="ORF">A6E01_20135</name>
</gene>
<dbReference type="InterPro" id="IPR018649">
    <property type="entry name" value="SHOCT"/>
</dbReference>
<evidence type="ECO:0000259" key="2">
    <source>
        <dbReference type="Pfam" id="PF09851"/>
    </source>
</evidence>
<dbReference type="KEGG" id="vbr:A6E01_20135"/>
<keyword evidence="3" id="KW-0614">Plasmid</keyword>
<dbReference type="AlphaFoldDB" id="A0AAN0Y039"/>
<dbReference type="Pfam" id="PF14373">
    <property type="entry name" value="Imm_superinfect"/>
    <property type="match status" value="1"/>
</dbReference>
<dbReference type="Pfam" id="PF09851">
    <property type="entry name" value="SHOCT"/>
    <property type="match status" value="1"/>
</dbReference>
<reference evidence="3 4" key="1">
    <citation type="submission" date="2016-06" db="EMBL/GenBank/DDBJ databases">
        <title>Adaptive Radiation by Waves of Gene Transfer Leads to Fine-Scale Resource Partitioning in Marine Microbes.</title>
        <authorList>
            <person name="Hehemann J.-H."/>
            <person name="Arevalo P."/>
            <person name="Datta M.S."/>
            <person name="Yu X."/>
            <person name="Corzett C."/>
            <person name="Henschel A."/>
            <person name="Preheim S.P."/>
            <person name="Timberlake S."/>
            <person name="Alm E.J."/>
            <person name="Polz M.F."/>
        </authorList>
    </citation>
    <scope>NUCLEOTIDE SEQUENCE [LARGE SCALE GENOMIC DNA]</scope>
    <source>
        <strain evidence="3 4">FF50</strain>
        <plasmid evidence="3 4">unnamed1</plasmid>
    </source>
</reference>
<sequence length="101" mass="11225">MTSAIALGALAIYLFFLPTIIARKKNHPNKTAILLINVFGTLVWGVGWLIALIWSLFGNSSDIGMNRGEIADEIEKLDALRKSGAITEAEFQKRKTFLLNY</sequence>
<keyword evidence="1" id="KW-0812">Transmembrane</keyword>
<dbReference type="InterPro" id="IPR016410">
    <property type="entry name" value="Phage_imm"/>
</dbReference>
<evidence type="ECO:0000313" key="4">
    <source>
        <dbReference type="Proteomes" id="UP000092018"/>
    </source>
</evidence>
<organism evidence="3 4">
    <name type="scientific">Vibrio breoganii</name>
    <dbReference type="NCBI Taxonomy" id="553239"/>
    <lineage>
        <taxon>Bacteria</taxon>
        <taxon>Pseudomonadati</taxon>
        <taxon>Pseudomonadota</taxon>
        <taxon>Gammaproteobacteria</taxon>
        <taxon>Vibrionales</taxon>
        <taxon>Vibrionaceae</taxon>
        <taxon>Vibrio</taxon>
    </lineage>
</organism>
<dbReference type="EMBL" id="CP016179">
    <property type="protein sequence ID" value="ANO35671.1"/>
    <property type="molecule type" value="Genomic_DNA"/>
</dbReference>
<geneLocation type="plasmid" evidence="3 4">
    <name>unnamed1</name>
</geneLocation>
<accession>A0AAN0Y039</accession>
<feature type="domain" description="SHOCT" evidence="2">
    <location>
        <begin position="72"/>
        <end position="95"/>
    </location>
</feature>
<evidence type="ECO:0000256" key="1">
    <source>
        <dbReference type="SAM" id="Phobius"/>
    </source>
</evidence>
<dbReference type="Proteomes" id="UP000092018">
    <property type="component" value="Plasmid unnamed1"/>
</dbReference>
<keyword evidence="1" id="KW-1133">Transmembrane helix</keyword>
<feature type="transmembrane region" description="Helical" evidence="1">
    <location>
        <begin position="32"/>
        <end position="57"/>
    </location>
</feature>
<protein>
    <recommendedName>
        <fullName evidence="2">SHOCT domain-containing protein</fullName>
    </recommendedName>
</protein>
<proteinExistence type="predicted"/>
<evidence type="ECO:0000313" key="3">
    <source>
        <dbReference type="EMBL" id="ANO35671.1"/>
    </source>
</evidence>